<evidence type="ECO:0000313" key="1">
    <source>
        <dbReference type="Proteomes" id="UP000887581"/>
    </source>
</evidence>
<reference evidence="2" key="1">
    <citation type="submission" date="2022-11" db="UniProtKB">
        <authorList>
            <consortium name="WormBaseParasite"/>
        </authorList>
    </citation>
    <scope>IDENTIFICATION</scope>
</reference>
<proteinExistence type="predicted"/>
<name>A0A915Q7Z4_9BILA</name>
<organism evidence="1 2">
    <name type="scientific">Setaria digitata</name>
    <dbReference type="NCBI Taxonomy" id="48799"/>
    <lineage>
        <taxon>Eukaryota</taxon>
        <taxon>Metazoa</taxon>
        <taxon>Ecdysozoa</taxon>
        <taxon>Nematoda</taxon>
        <taxon>Chromadorea</taxon>
        <taxon>Rhabditida</taxon>
        <taxon>Spirurina</taxon>
        <taxon>Spiruromorpha</taxon>
        <taxon>Filarioidea</taxon>
        <taxon>Setariidae</taxon>
        <taxon>Setaria</taxon>
    </lineage>
</organism>
<sequence length="82" mass="9472">MIRFDVTIVPENHPTSPPCATVKMNELFMNVYVVTMYRLLACEHSLRRIRNDWKNLSGLEKDVKMVELTPVSSRYLSCPASK</sequence>
<dbReference type="Proteomes" id="UP000887581">
    <property type="component" value="Unplaced"/>
</dbReference>
<keyword evidence="1" id="KW-1185">Reference proteome</keyword>
<protein>
    <submittedName>
        <fullName evidence="2">Uncharacterized protein</fullName>
    </submittedName>
</protein>
<accession>A0A915Q7Z4</accession>
<evidence type="ECO:0000313" key="2">
    <source>
        <dbReference type="WBParaSite" id="sdigi.contig9.g1009.t1"/>
    </source>
</evidence>
<dbReference type="WBParaSite" id="sdigi.contig9.g1009.t1">
    <property type="protein sequence ID" value="sdigi.contig9.g1009.t1"/>
    <property type="gene ID" value="sdigi.contig9.g1009"/>
</dbReference>
<dbReference type="AlphaFoldDB" id="A0A915Q7Z4"/>